<name>A0AAN8TRI6_SOLBU</name>
<dbReference type="SUPFAM" id="SSF53098">
    <property type="entry name" value="Ribonuclease H-like"/>
    <property type="match status" value="1"/>
</dbReference>
<evidence type="ECO:0000313" key="2">
    <source>
        <dbReference type="EMBL" id="KAK6791865.1"/>
    </source>
</evidence>
<dbReference type="Gene3D" id="3.30.420.10">
    <property type="entry name" value="Ribonuclease H-like superfamily/Ribonuclease H"/>
    <property type="match status" value="1"/>
</dbReference>
<comment type="caution">
    <text evidence="2">The sequence shown here is derived from an EMBL/GenBank/DDBJ whole genome shotgun (WGS) entry which is preliminary data.</text>
</comment>
<dbReference type="InterPro" id="IPR053151">
    <property type="entry name" value="RNase_H-like"/>
</dbReference>
<sequence length="330" mass="38096">MGEEEIDVKSFIVEDQWDRNKLLDYISEEMTDHIMNTISPKINFDLQDVPWWIGSHSGLFSVKSAWELMRRKKQREDKDKHGDLIYAQAKGIGIATNIEAEARAIQAALSISAKKGFQNLVIETDSMSLMKMILKTWRIPWEIAEILKYIIREVQQQEVTIKHIYREGNQMADYLANFAIGQTTIQEYVNFAELPTIGKHIINIDKAQIPTIRIKTKQIQHHATALTKFLIIYISAQKLSSKSQGYNLAFRHGDQLGTKKDKEPGMELRIPDDYHHELHVPVENTLPPKQISGQLKRQRMIKKELENKDLPLSSECSCVNCSSRRKRGDR</sequence>
<reference evidence="2 3" key="1">
    <citation type="submission" date="2024-02" db="EMBL/GenBank/DDBJ databases">
        <title>de novo genome assembly of Solanum bulbocastanum strain 11H21.</title>
        <authorList>
            <person name="Hosaka A.J."/>
        </authorList>
    </citation>
    <scope>NUCLEOTIDE SEQUENCE [LARGE SCALE GENOMIC DNA]</scope>
    <source>
        <tissue evidence="2">Young leaves</tissue>
    </source>
</reference>
<feature type="domain" description="RNase H type-1" evidence="1">
    <location>
        <begin position="85"/>
        <end position="179"/>
    </location>
</feature>
<dbReference type="InterPro" id="IPR002156">
    <property type="entry name" value="RNaseH_domain"/>
</dbReference>
<keyword evidence="3" id="KW-1185">Reference proteome</keyword>
<dbReference type="GO" id="GO:0004523">
    <property type="term" value="F:RNA-DNA hybrid ribonuclease activity"/>
    <property type="evidence" value="ECO:0007669"/>
    <property type="project" value="InterPro"/>
</dbReference>
<organism evidence="2 3">
    <name type="scientific">Solanum bulbocastanum</name>
    <name type="common">Wild potato</name>
    <dbReference type="NCBI Taxonomy" id="147425"/>
    <lineage>
        <taxon>Eukaryota</taxon>
        <taxon>Viridiplantae</taxon>
        <taxon>Streptophyta</taxon>
        <taxon>Embryophyta</taxon>
        <taxon>Tracheophyta</taxon>
        <taxon>Spermatophyta</taxon>
        <taxon>Magnoliopsida</taxon>
        <taxon>eudicotyledons</taxon>
        <taxon>Gunneridae</taxon>
        <taxon>Pentapetalae</taxon>
        <taxon>asterids</taxon>
        <taxon>lamiids</taxon>
        <taxon>Solanales</taxon>
        <taxon>Solanaceae</taxon>
        <taxon>Solanoideae</taxon>
        <taxon>Solaneae</taxon>
        <taxon>Solanum</taxon>
    </lineage>
</organism>
<dbReference type="InterPro" id="IPR036397">
    <property type="entry name" value="RNaseH_sf"/>
</dbReference>
<dbReference type="GO" id="GO:0003676">
    <property type="term" value="F:nucleic acid binding"/>
    <property type="evidence" value="ECO:0007669"/>
    <property type="project" value="InterPro"/>
</dbReference>
<accession>A0AAN8TRI6</accession>
<evidence type="ECO:0000259" key="1">
    <source>
        <dbReference type="Pfam" id="PF13456"/>
    </source>
</evidence>
<dbReference type="InterPro" id="IPR012337">
    <property type="entry name" value="RNaseH-like_sf"/>
</dbReference>
<dbReference type="PANTHER" id="PTHR47723:SF24">
    <property type="entry name" value="RNASE H TYPE-1 DOMAIN-CONTAINING PROTEIN"/>
    <property type="match status" value="1"/>
</dbReference>
<gene>
    <name evidence="2" type="ORF">RDI58_010946</name>
</gene>
<dbReference type="Proteomes" id="UP001371456">
    <property type="component" value="Unassembled WGS sequence"/>
</dbReference>
<dbReference type="PANTHER" id="PTHR47723">
    <property type="entry name" value="OS05G0353850 PROTEIN"/>
    <property type="match status" value="1"/>
</dbReference>
<dbReference type="AlphaFoldDB" id="A0AAN8TRI6"/>
<dbReference type="Pfam" id="PF13456">
    <property type="entry name" value="RVT_3"/>
    <property type="match status" value="1"/>
</dbReference>
<evidence type="ECO:0000313" key="3">
    <source>
        <dbReference type="Proteomes" id="UP001371456"/>
    </source>
</evidence>
<dbReference type="CDD" id="cd06222">
    <property type="entry name" value="RNase_H_like"/>
    <property type="match status" value="1"/>
</dbReference>
<proteinExistence type="predicted"/>
<protein>
    <recommendedName>
        <fullName evidence="1">RNase H type-1 domain-containing protein</fullName>
    </recommendedName>
</protein>
<dbReference type="InterPro" id="IPR044730">
    <property type="entry name" value="RNase_H-like_dom_plant"/>
</dbReference>
<dbReference type="EMBL" id="JBANQN010000004">
    <property type="protein sequence ID" value="KAK6791865.1"/>
    <property type="molecule type" value="Genomic_DNA"/>
</dbReference>